<evidence type="ECO:0000313" key="4">
    <source>
        <dbReference type="Proteomes" id="UP001239215"/>
    </source>
</evidence>
<evidence type="ECO:0000313" key="3">
    <source>
        <dbReference type="EMBL" id="MDQ1105933.1"/>
    </source>
</evidence>
<keyword evidence="1" id="KW-0812">Transmembrane</keyword>
<dbReference type="RefSeq" id="WP_307202631.1">
    <property type="nucleotide sequence ID" value="NZ_JAUTAN010000001.1"/>
</dbReference>
<evidence type="ECO:0000259" key="2">
    <source>
        <dbReference type="Pfam" id="PF07331"/>
    </source>
</evidence>
<feature type="transmembrane region" description="Helical" evidence="1">
    <location>
        <begin position="92"/>
        <end position="117"/>
    </location>
</feature>
<protein>
    <recommendedName>
        <fullName evidence="2">DUF1468 domain-containing protein</fullName>
    </recommendedName>
</protein>
<proteinExistence type="predicted"/>
<dbReference type="EMBL" id="JAUTAN010000001">
    <property type="protein sequence ID" value="MDQ1105933.1"/>
    <property type="molecule type" value="Genomic_DNA"/>
</dbReference>
<feature type="transmembrane region" description="Helical" evidence="1">
    <location>
        <begin position="27"/>
        <end position="47"/>
    </location>
</feature>
<reference evidence="3" key="1">
    <citation type="submission" date="2023-07" db="EMBL/GenBank/DDBJ databases">
        <title>Functional and genomic diversity of the sorghum phyllosphere microbiome.</title>
        <authorList>
            <person name="Shade A."/>
        </authorList>
    </citation>
    <scope>NUCLEOTIDE SEQUENCE</scope>
    <source>
        <strain evidence="3">SORGH_AS_1067</strain>
    </source>
</reference>
<sequence>MSSPPPSSTEPDAGTTGSGLHDKHGDLVAGLLFAGLGLAFAVPSLGYGLGSWDEMGAGMFPFVLGLALVVLGAVIGLGTVRGGESTPGLTRLPWRAIVCVTGAVVAFAYLIPVLGLIPTTVITVFVTCLASPTTTLVKAALATTGITVACYVVFVLALQLRLPLYWF</sequence>
<organism evidence="3 4">
    <name type="scientific">Nocardioides zeae</name>
    <dbReference type="NCBI Taxonomy" id="1457234"/>
    <lineage>
        <taxon>Bacteria</taxon>
        <taxon>Bacillati</taxon>
        <taxon>Actinomycetota</taxon>
        <taxon>Actinomycetes</taxon>
        <taxon>Propionibacteriales</taxon>
        <taxon>Nocardioidaceae</taxon>
        <taxon>Nocardioides</taxon>
    </lineage>
</organism>
<feature type="transmembrane region" description="Helical" evidence="1">
    <location>
        <begin position="137"/>
        <end position="158"/>
    </location>
</feature>
<keyword evidence="1" id="KW-0472">Membrane</keyword>
<dbReference type="Proteomes" id="UP001239215">
    <property type="component" value="Unassembled WGS sequence"/>
</dbReference>
<feature type="transmembrane region" description="Helical" evidence="1">
    <location>
        <begin position="59"/>
        <end position="80"/>
    </location>
</feature>
<dbReference type="AlphaFoldDB" id="A0AAJ1U5H0"/>
<dbReference type="Pfam" id="PF07331">
    <property type="entry name" value="TctB"/>
    <property type="match status" value="1"/>
</dbReference>
<accession>A0AAJ1U5H0</accession>
<comment type="caution">
    <text evidence="3">The sequence shown here is derived from an EMBL/GenBank/DDBJ whole genome shotgun (WGS) entry which is preliminary data.</text>
</comment>
<evidence type="ECO:0000256" key="1">
    <source>
        <dbReference type="SAM" id="Phobius"/>
    </source>
</evidence>
<dbReference type="InterPro" id="IPR009936">
    <property type="entry name" value="DUF1468"/>
</dbReference>
<feature type="domain" description="DUF1468" evidence="2">
    <location>
        <begin position="28"/>
        <end position="163"/>
    </location>
</feature>
<gene>
    <name evidence="3" type="ORF">QE405_003217</name>
</gene>
<keyword evidence="1" id="KW-1133">Transmembrane helix</keyword>
<name>A0AAJ1U5H0_9ACTN</name>